<evidence type="ECO:0000313" key="4">
    <source>
        <dbReference type="Proteomes" id="UP000663505"/>
    </source>
</evidence>
<dbReference type="Pfam" id="PF13786">
    <property type="entry name" value="DUF4179"/>
    <property type="match status" value="1"/>
</dbReference>
<organism evidence="3 4">
    <name type="scientific">Alicyclobacillus mengziensis</name>
    <dbReference type="NCBI Taxonomy" id="2931921"/>
    <lineage>
        <taxon>Bacteria</taxon>
        <taxon>Bacillati</taxon>
        <taxon>Bacillota</taxon>
        <taxon>Bacilli</taxon>
        <taxon>Bacillales</taxon>
        <taxon>Alicyclobacillaceae</taxon>
        <taxon>Alicyclobacillus</taxon>
    </lineage>
</organism>
<dbReference type="Proteomes" id="UP000663505">
    <property type="component" value="Chromosome"/>
</dbReference>
<reference evidence="3 4" key="1">
    <citation type="submission" date="2021-02" db="EMBL/GenBank/DDBJ databases">
        <title>Alicyclobacillus curvatus sp. nov. and Alicyclobacillus mengziensis sp. nov., two acidophilic bacteria isolated from acid mine drainage.</title>
        <authorList>
            <person name="Huang Y."/>
        </authorList>
    </citation>
    <scope>NUCLEOTIDE SEQUENCE [LARGE SCALE GENOMIC DNA]</scope>
    <source>
        <strain evidence="3 4">S30H14</strain>
    </source>
</reference>
<keyword evidence="1" id="KW-0812">Transmembrane</keyword>
<keyword evidence="1" id="KW-0472">Membrane</keyword>
<feature type="transmembrane region" description="Helical" evidence="1">
    <location>
        <begin position="48"/>
        <end position="69"/>
    </location>
</feature>
<proteinExistence type="predicted"/>
<evidence type="ECO:0000259" key="2">
    <source>
        <dbReference type="Pfam" id="PF13786"/>
    </source>
</evidence>
<accession>A0A9X7W189</accession>
<gene>
    <name evidence="3" type="ORF">JZ786_05525</name>
</gene>
<feature type="domain" description="DUF4179" evidence="2">
    <location>
        <begin position="47"/>
        <end position="131"/>
    </location>
</feature>
<keyword evidence="1" id="KW-1133">Transmembrane helix</keyword>
<dbReference type="RefSeq" id="WP_206657784.1">
    <property type="nucleotide sequence ID" value="NZ_CP071182.1"/>
</dbReference>
<evidence type="ECO:0000256" key="1">
    <source>
        <dbReference type="SAM" id="Phobius"/>
    </source>
</evidence>
<name>A0A9X7W189_9BACL</name>
<dbReference type="Gene3D" id="2.60.40.1630">
    <property type="entry name" value="bacillus anthracis domain"/>
    <property type="match status" value="1"/>
</dbReference>
<dbReference type="AlphaFoldDB" id="A0A9X7W189"/>
<dbReference type="KEGG" id="afx:JZ786_05525"/>
<sequence length="367" mass="40371">MSDDIRRALIAEANQLEVSNMTWEQVKARSMAERPRRGNGRRRVKVRWLTYGLSAAALVIIGIGVSGFVSPVMADTLHKIPVIGALYSFNIPQMNQYATKTDPSVTDHGITVSVPKAYYDGTNLAVIYKIQVPESYQRLSGKGTQIPSLQSTKVTLNSKPLAFQSEQWSDKLTSKGTYSGNIYWNLSLSSMPESGRLIIPIEQIGTVKGHWTLSIPVSDIAIQKATNTVSAKQTSSTYDGMTLTVKKVTKGPVWTNFSMELSQPLQANGEPKYEMGFTGWNFFVTPKGAVHGGIGYFTSQQIPHVVGNKEIWDVSIQWRTPASGVKFATVKPSFLKLSPSALKQAIHNSQAVPWTNLPQLNVTVPIQ</sequence>
<dbReference type="InterPro" id="IPR025436">
    <property type="entry name" value="DUF4179"/>
</dbReference>
<dbReference type="EMBL" id="CP071182">
    <property type="protein sequence ID" value="QSO48449.1"/>
    <property type="molecule type" value="Genomic_DNA"/>
</dbReference>
<protein>
    <submittedName>
        <fullName evidence="3">DUF4179 domain-containing protein</fullName>
    </submittedName>
</protein>
<evidence type="ECO:0000313" key="3">
    <source>
        <dbReference type="EMBL" id="QSO48449.1"/>
    </source>
</evidence>
<keyword evidence="4" id="KW-1185">Reference proteome</keyword>